<evidence type="ECO:0008006" key="3">
    <source>
        <dbReference type="Google" id="ProtNLM"/>
    </source>
</evidence>
<reference evidence="1 2" key="1">
    <citation type="journal article" date="2015" name="Int. J. Syst. Evol. Microbiol.">
        <title>Tumebacillus algifaecis sp. nov., isolated from decomposing algal scum.</title>
        <authorList>
            <person name="Wu Y.F."/>
            <person name="Zhang B."/>
            <person name="Xing P."/>
            <person name="Wu Q.L."/>
            <person name="Liu S.J."/>
        </authorList>
    </citation>
    <scope>NUCLEOTIDE SEQUENCE [LARGE SCALE GENOMIC DNA]</scope>
    <source>
        <strain evidence="1 2">THMBR28</strain>
    </source>
</reference>
<dbReference type="Proteomes" id="UP000214688">
    <property type="component" value="Chromosome"/>
</dbReference>
<protein>
    <recommendedName>
        <fullName evidence="3">Rubrerythrin diiron-binding domain-containing protein</fullName>
    </recommendedName>
</protein>
<dbReference type="Gene3D" id="1.20.1260.10">
    <property type="match status" value="1"/>
</dbReference>
<dbReference type="KEGG" id="tab:CIG75_05165"/>
<dbReference type="AlphaFoldDB" id="A0A223CZD6"/>
<dbReference type="InterPro" id="IPR009078">
    <property type="entry name" value="Ferritin-like_SF"/>
</dbReference>
<keyword evidence="2" id="KW-1185">Reference proteome</keyword>
<dbReference type="OrthoDB" id="3231985at2"/>
<evidence type="ECO:0000313" key="1">
    <source>
        <dbReference type="EMBL" id="ASS74437.1"/>
    </source>
</evidence>
<name>A0A223CZD6_9BACL</name>
<organism evidence="1 2">
    <name type="scientific">Tumebacillus algifaecis</name>
    <dbReference type="NCBI Taxonomy" id="1214604"/>
    <lineage>
        <taxon>Bacteria</taxon>
        <taxon>Bacillati</taxon>
        <taxon>Bacillota</taxon>
        <taxon>Bacilli</taxon>
        <taxon>Bacillales</taxon>
        <taxon>Alicyclobacillaceae</taxon>
        <taxon>Tumebacillus</taxon>
    </lineage>
</organism>
<proteinExistence type="predicted"/>
<dbReference type="EMBL" id="CP022657">
    <property type="protein sequence ID" value="ASS74437.1"/>
    <property type="molecule type" value="Genomic_DNA"/>
</dbReference>
<accession>A0A223CZD6</accession>
<sequence length="159" mass="19318">MYYSYYWPVKYAAQKEQRVKSAPPFQDQHRFLQMTLQAIYNEREAQLFYRALEDRAITPFQKRQIRHAHDDEVKHERKLTNLYKILTGHPPHVRNPSPPEIPDFQVAVRKAFEDELEAAEMYRTMYLMTHLQWVRDLLMELMTDEFEHANRFAFIRAEL</sequence>
<gene>
    <name evidence="1" type="ORF">CIG75_05165</name>
</gene>
<dbReference type="InterPro" id="IPR012347">
    <property type="entry name" value="Ferritin-like"/>
</dbReference>
<dbReference type="SUPFAM" id="SSF47240">
    <property type="entry name" value="Ferritin-like"/>
    <property type="match status" value="1"/>
</dbReference>
<dbReference type="RefSeq" id="WP_094235689.1">
    <property type="nucleotide sequence ID" value="NZ_CP022657.1"/>
</dbReference>
<evidence type="ECO:0000313" key="2">
    <source>
        <dbReference type="Proteomes" id="UP000214688"/>
    </source>
</evidence>
<dbReference type="CDD" id="cd00657">
    <property type="entry name" value="Ferritin_like"/>
    <property type="match status" value="1"/>
</dbReference>